<keyword evidence="10" id="KW-0325">Glycoprotein</keyword>
<dbReference type="PANTHER" id="PTHR43078">
    <property type="entry name" value="UDP-GLUCURONIC ACID DECARBOXYLASE-RELATED"/>
    <property type="match status" value="1"/>
</dbReference>
<dbReference type="AlphaFoldDB" id="A0A6C0BWK2"/>
<dbReference type="InterPro" id="IPR013328">
    <property type="entry name" value="6PGD_dom2"/>
</dbReference>
<dbReference type="GO" id="GO:0016616">
    <property type="term" value="F:oxidoreductase activity, acting on the CH-OH group of donors, NAD or NADP as acceptor"/>
    <property type="evidence" value="ECO:0007669"/>
    <property type="project" value="InterPro"/>
</dbReference>
<accession>A0A6C0BWK2</accession>
<evidence type="ECO:0000256" key="12">
    <source>
        <dbReference type="ARBA" id="ARBA00037859"/>
    </source>
</evidence>
<evidence type="ECO:0000256" key="8">
    <source>
        <dbReference type="ARBA" id="ARBA00023034"/>
    </source>
</evidence>
<dbReference type="SUPFAM" id="SSF48179">
    <property type="entry name" value="6-phosphogluconate dehydrogenase C-terminal domain-like"/>
    <property type="match status" value="1"/>
</dbReference>
<sequence>MRYYKLYSMKVLLIGFGFVGKATYLLKNADVEFFIYDCVPELCSPPNLDLDEIVKIVDLVFISLPTPTNIDGSCYTNLIDMYVTRLKHDYIIIRSTVPIGYCDSHKVFFMPEFLTEQNWKEDFTTNKHWLFGIYENCTFDKEMQFRLHVQKLIEHAHTHKSIKYDNIHFGTNKEMEMNKLIRNTFLSTKVGYFNEIYDLADKLGINYNSVINYVKLDDRIGATHMTCPGYNYKRGYGGTCFPKDTNSMYSQMIQNGIPSYILQANLDRNENYDRPERDWLHDVNRTNVKDNASSYILVTGGAGFLGRHICKRLLENPVNKVICMDNLITGKMSNIEEFVGNSNFKFVNFDITNKIFLPKVDEIYHLACIASPDKYKANSIDTLMTSFVGTKNVLDLAKKHGAKVLFTSTSEVYGDPLVHPQPEGYYGNVNTVGERSCYDEGKRVAETLLYEYRKKFDMNVKIVRLFNTYGPYMDLNDGRVITNFINQMMKNQNLKIYGDGHQTRSFCYVDDMIDGLVSMMASQDEYGPVNLGNPNCEFTLNNLIKIFEKVCGTELKVDYLPSTENDPKQRKPDIQLAWEKLGFKPVIDLETGIQKTMEYFMKIEQPVIK</sequence>
<dbReference type="EMBL" id="MN739264">
    <property type="protein sequence ID" value="QHS96151.1"/>
    <property type="molecule type" value="Genomic_DNA"/>
</dbReference>
<keyword evidence="4" id="KW-0210">Decarboxylase</keyword>
<keyword evidence="5" id="KW-0735">Signal-anchor</keyword>
<evidence type="ECO:0000256" key="11">
    <source>
        <dbReference type="ARBA" id="ARBA00023239"/>
    </source>
</evidence>
<dbReference type="Pfam" id="PF00984">
    <property type="entry name" value="UDPG_MGDP_dh"/>
    <property type="match status" value="1"/>
</dbReference>
<dbReference type="InterPro" id="IPR008927">
    <property type="entry name" value="6-PGluconate_DH-like_C_sf"/>
</dbReference>
<keyword evidence="7" id="KW-0520">NAD</keyword>
<evidence type="ECO:0000256" key="6">
    <source>
        <dbReference type="ARBA" id="ARBA00022989"/>
    </source>
</evidence>
<keyword evidence="11" id="KW-0456">Lyase</keyword>
<dbReference type="PANTHER" id="PTHR43078:SF6">
    <property type="entry name" value="UDP-GLUCURONIC ACID DECARBOXYLASE 1"/>
    <property type="match status" value="1"/>
</dbReference>
<feature type="domain" description="UDP-glucose/GDP-mannose dehydrogenase dimerisation" evidence="13">
    <location>
        <begin position="174"/>
        <end position="270"/>
    </location>
</feature>
<evidence type="ECO:0000256" key="7">
    <source>
        <dbReference type="ARBA" id="ARBA00023027"/>
    </source>
</evidence>
<dbReference type="Gene3D" id="3.40.50.720">
    <property type="entry name" value="NAD(P)-binding Rossmann-like Domain"/>
    <property type="match status" value="2"/>
</dbReference>
<evidence type="ECO:0000256" key="5">
    <source>
        <dbReference type="ARBA" id="ARBA00022968"/>
    </source>
</evidence>
<evidence type="ECO:0000256" key="1">
    <source>
        <dbReference type="ARBA" id="ARBA00001911"/>
    </source>
</evidence>
<dbReference type="InterPro" id="IPR044516">
    <property type="entry name" value="UXS-like"/>
</dbReference>
<evidence type="ECO:0000259" key="14">
    <source>
        <dbReference type="Pfam" id="PF01370"/>
    </source>
</evidence>
<feature type="domain" description="NAD-dependent epimerase/dehydratase" evidence="14">
    <location>
        <begin position="296"/>
        <end position="532"/>
    </location>
</feature>
<dbReference type="SUPFAM" id="SSF51735">
    <property type="entry name" value="NAD(P)-binding Rossmann-fold domains"/>
    <property type="match status" value="2"/>
</dbReference>
<reference evidence="15" key="1">
    <citation type="journal article" date="2020" name="Nature">
        <title>Giant virus diversity and host interactions through global metagenomics.</title>
        <authorList>
            <person name="Schulz F."/>
            <person name="Roux S."/>
            <person name="Paez-Espino D."/>
            <person name="Jungbluth S."/>
            <person name="Walsh D.A."/>
            <person name="Denef V.J."/>
            <person name="McMahon K.D."/>
            <person name="Konstantinidis K.T."/>
            <person name="Eloe-Fadrosh E.A."/>
            <person name="Kyrpides N.C."/>
            <person name="Woyke T."/>
        </authorList>
    </citation>
    <scope>NUCLEOTIDE SEQUENCE</scope>
    <source>
        <strain evidence="15">GVMAG-M-3300019093-7</strain>
    </source>
</reference>
<evidence type="ECO:0008006" key="16">
    <source>
        <dbReference type="Google" id="ProtNLM"/>
    </source>
</evidence>
<keyword evidence="9" id="KW-0472">Membrane</keyword>
<dbReference type="GO" id="GO:0042732">
    <property type="term" value="P:D-xylose metabolic process"/>
    <property type="evidence" value="ECO:0007669"/>
    <property type="project" value="InterPro"/>
</dbReference>
<dbReference type="Pfam" id="PF01370">
    <property type="entry name" value="Epimerase"/>
    <property type="match status" value="1"/>
</dbReference>
<organism evidence="15">
    <name type="scientific">viral metagenome</name>
    <dbReference type="NCBI Taxonomy" id="1070528"/>
    <lineage>
        <taxon>unclassified sequences</taxon>
        <taxon>metagenomes</taxon>
        <taxon>organismal metagenomes</taxon>
    </lineage>
</organism>
<comment type="cofactor">
    <cofactor evidence="1">
        <name>NAD(+)</name>
        <dbReference type="ChEBI" id="CHEBI:57540"/>
    </cofactor>
</comment>
<dbReference type="InterPro" id="IPR001509">
    <property type="entry name" value="Epimerase_deHydtase"/>
</dbReference>
<dbReference type="GO" id="GO:0000139">
    <property type="term" value="C:Golgi membrane"/>
    <property type="evidence" value="ECO:0007669"/>
    <property type="project" value="UniProtKB-SubCell"/>
</dbReference>
<name>A0A6C0BWK2_9ZZZZ</name>
<dbReference type="InterPro" id="IPR014026">
    <property type="entry name" value="UDP-Glc/GDP-Man_DH_dimer"/>
</dbReference>
<evidence type="ECO:0000256" key="2">
    <source>
        <dbReference type="ARBA" id="ARBA00004323"/>
    </source>
</evidence>
<evidence type="ECO:0000256" key="3">
    <source>
        <dbReference type="ARBA" id="ARBA00022692"/>
    </source>
</evidence>
<keyword evidence="6" id="KW-1133">Transmembrane helix</keyword>
<evidence type="ECO:0000259" key="13">
    <source>
        <dbReference type="Pfam" id="PF00984"/>
    </source>
</evidence>
<evidence type="ECO:0000256" key="10">
    <source>
        <dbReference type="ARBA" id="ARBA00023180"/>
    </source>
</evidence>
<dbReference type="InterPro" id="IPR036291">
    <property type="entry name" value="NAD(P)-bd_dom_sf"/>
</dbReference>
<dbReference type="GO" id="GO:0048040">
    <property type="term" value="F:UDP-glucuronate decarboxylase activity"/>
    <property type="evidence" value="ECO:0007669"/>
    <property type="project" value="TreeGrafter"/>
</dbReference>
<proteinExistence type="predicted"/>
<keyword evidence="3" id="KW-0812">Transmembrane</keyword>
<protein>
    <recommendedName>
        <fullName evidence="16">UDP-glucuronate decarboxylase</fullName>
    </recommendedName>
</protein>
<dbReference type="GO" id="GO:0032580">
    <property type="term" value="C:Golgi cisterna membrane"/>
    <property type="evidence" value="ECO:0007669"/>
    <property type="project" value="UniProtKB-SubCell"/>
</dbReference>
<dbReference type="Gene3D" id="1.10.1040.10">
    <property type="entry name" value="N-(1-d-carboxylethyl)-l-norvaline Dehydrogenase, domain 2"/>
    <property type="match status" value="1"/>
</dbReference>
<evidence type="ECO:0000313" key="15">
    <source>
        <dbReference type="EMBL" id="QHS96151.1"/>
    </source>
</evidence>
<dbReference type="FunFam" id="3.40.50.720:FF:000065">
    <property type="entry name" value="UDP-glucuronic acid decarboxylase 1"/>
    <property type="match status" value="1"/>
</dbReference>
<evidence type="ECO:0000256" key="4">
    <source>
        <dbReference type="ARBA" id="ARBA00022793"/>
    </source>
</evidence>
<keyword evidence="8" id="KW-0333">Golgi apparatus</keyword>
<dbReference type="GO" id="GO:0070403">
    <property type="term" value="F:NAD+ binding"/>
    <property type="evidence" value="ECO:0007669"/>
    <property type="project" value="InterPro"/>
</dbReference>
<comment type="subcellular location">
    <subcellularLocation>
        <location evidence="2">Golgi apparatus membrane</location>
        <topology evidence="2">Single-pass type II membrane protein</topology>
    </subcellularLocation>
    <subcellularLocation>
        <location evidence="12">Golgi apparatus</location>
        <location evidence="12">Golgi stack membrane</location>
    </subcellularLocation>
</comment>
<evidence type="ECO:0000256" key="9">
    <source>
        <dbReference type="ARBA" id="ARBA00023136"/>
    </source>
</evidence>